<feature type="compositionally biased region" description="Basic residues" evidence="8">
    <location>
        <begin position="936"/>
        <end position="946"/>
    </location>
</feature>
<evidence type="ECO:0000313" key="11">
    <source>
        <dbReference type="Proteomes" id="UP001153678"/>
    </source>
</evidence>
<dbReference type="GO" id="GO:0004386">
    <property type="term" value="F:helicase activity"/>
    <property type="evidence" value="ECO:0007669"/>
    <property type="project" value="InterPro"/>
</dbReference>
<keyword evidence="11" id="KW-1185">Reference proteome</keyword>
<keyword evidence="6" id="KW-0862">Zinc</keyword>
<evidence type="ECO:0000259" key="9">
    <source>
        <dbReference type="PROSITE" id="PS51981"/>
    </source>
</evidence>
<dbReference type="InterPro" id="IPR046439">
    <property type="entry name" value="ZF_RZ_dom"/>
</dbReference>
<feature type="compositionally biased region" description="Low complexity" evidence="8">
    <location>
        <begin position="1"/>
        <end position="17"/>
    </location>
</feature>
<dbReference type="InterPro" id="IPR057373">
    <property type="entry name" value="ZNFX1"/>
</dbReference>
<reference evidence="10" key="1">
    <citation type="submission" date="2022-08" db="EMBL/GenBank/DDBJ databases">
        <authorList>
            <person name="Kallberg Y."/>
            <person name="Tangrot J."/>
            <person name="Rosling A."/>
        </authorList>
    </citation>
    <scope>NUCLEOTIDE SEQUENCE</scope>
    <source>
        <strain evidence="10">Wild A</strain>
    </source>
</reference>
<dbReference type="SMART" id="SM00438">
    <property type="entry name" value="ZnF_NFX"/>
    <property type="match status" value="3"/>
</dbReference>
<evidence type="ECO:0000256" key="5">
    <source>
        <dbReference type="ARBA" id="ARBA00022771"/>
    </source>
</evidence>
<dbReference type="Pfam" id="PF25396">
    <property type="entry name" value="ZNFX1"/>
    <property type="match status" value="1"/>
</dbReference>
<dbReference type="Pfam" id="PF13087">
    <property type="entry name" value="AAA_12"/>
    <property type="match status" value="1"/>
</dbReference>
<comment type="subcellular location">
    <subcellularLocation>
        <location evidence="1">Cytoplasm</location>
    </subcellularLocation>
</comment>
<keyword evidence="3" id="KW-0479">Metal-binding</keyword>
<protein>
    <submittedName>
        <fullName evidence="10">10853_t:CDS:1</fullName>
    </submittedName>
</protein>
<name>A0A9W4STF5_9GLOM</name>
<dbReference type="CDD" id="cd06008">
    <property type="entry name" value="NF-X1-zinc-finger"/>
    <property type="match status" value="1"/>
</dbReference>
<dbReference type="InterPro" id="IPR041679">
    <property type="entry name" value="DNA2/NAM7-like_C"/>
</dbReference>
<dbReference type="Pfam" id="PF13086">
    <property type="entry name" value="AAA_11"/>
    <property type="match status" value="1"/>
</dbReference>
<keyword evidence="2" id="KW-0963">Cytoplasm</keyword>
<keyword evidence="7" id="KW-0391">Immunity</keyword>
<evidence type="ECO:0000256" key="8">
    <source>
        <dbReference type="SAM" id="MobiDB-lite"/>
    </source>
</evidence>
<dbReference type="PROSITE" id="PS51981">
    <property type="entry name" value="ZF_RZ"/>
    <property type="match status" value="1"/>
</dbReference>
<feature type="compositionally biased region" description="Basic and acidic residues" evidence="8">
    <location>
        <begin position="44"/>
        <end position="59"/>
    </location>
</feature>
<dbReference type="GO" id="GO:0031048">
    <property type="term" value="P:regulatory ncRNA-mediated heterochromatin formation"/>
    <property type="evidence" value="ECO:0007669"/>
    <property type="project" value="TreeGrafter"/>
</dbReference>
<evidence type="ECO:0000256" key="7">
    <source>
        <dbReference type="ARBA" id="ARBA00022859"/>
    </source>
</evidence>
<feature type="domain" description="RZ-type" evidence="9">
    <location>
        <begin position="2084"/>
        <end position="2156"/>
    </location>
</feature>
<feature type="compositionally biased region" description="Polar residues" evidence="8">
    <location>
        <begin position="60"/>
        <end position="70"/>
    </location>
</feature>
<dbReference type="InterPro" id="IPR041677">
    <property type="entry name" value="DNA2/NAM7_AAA_11"/>
</dbReference>
<evidence type="ECO:0000313" key="10">
    <source>
        <dbReference type="EMBL" id="CAI2180938.1"/>
    </source>
</evidence>
<dbReference type="GO" id="GO:0008270">
    <property type="term" value="F:zinc ion binding"/>
    <property type="evidence" value="ECO:0007669"/>
    <property type="project" value="UniProtKB-KW"/>
</dbReference>
<dbReference type="PANTHER" id="PTHR10887:SF445">
    <property type="entry name" value="NFX1-TYPE ZINC FINGER-CONTAINING PROTEIN 1"/>
    <property type="match status" value="1"/>
</dbReference>
<keyword evidence="5" id="KW-0863">Zinc-finger</keyword>
<dbReference type="GO" id="GO:0031380">
    <property type="term" value="C:nuclear RNA-directed RNA polymerase complex"/>
    <property type="evidence" value="ECO:0007669"/>
    <property type="project" value="TreeGrafter"/>
</dbReference>
<dbReference type="InterPro" id="IPR045055">
    <property type="entry name" value="DNA2/NAM7-like"/>
</dbReference>
<dbReference type="Gene3D" id="3.40.50.300">
    <property type="entry name" value="P-loop containing nucleotide triphosphate hydrolases"/>
    <property type="match status" value="2"/>
</dbReference>
<evidence type="ECO:0000256" key="6">
    <source>
        <dbReference type="ARBA" id="ARBA00022833"/>
    </source>
</evidence>
<dbReference type="InterPro" id="IPR000967">
    <property type="entry name" value="Znf_NFX1"/>
</dbReference>
<dbReference type="OrthoDB" id="2423195at2759"/>
<dbReference type="GO" id="GO:0002376">
    <property type="term" value="P:immune system process"/>
    <property type="evidence" value="ECO:0007669"/>
    <property type="project" value="UniProtKB-KW"/>
</dbReference>
<accession>A0A9W4STF5</accession>
<dbReference type="SUPFAM" id="SSF52540">
    <property type="entry name" value="P-loop containing nucleoside triphosphate hydrolases"/>
    <property type="match status" value="1"/>
</dbReference>
<evidence type="ECO:0000256" key="2">
    <source>
        <dbReference type="ARBA" id="ARBA00022490"/>
    </source>
</evidence>
<dbReference type="PANTHER" id="PTHR10887">
    <property type="entry name" value="DNA2/NAM7 HELICASE FAMILY"/>
    <property type="match status" value="1"/>
</dbReference>
<proteinExistence type="predicted"/>
<dbReference type="InterPro" id="IPR027417">
    <property type="entry name" value="P-loop_NTPase"/>
</dbReference>
<feature type="region of interest" description="Disordered" evidence="8">
    <location>
        <begin position="934"/>
        <end position="965"/>
    </location>
</feature>
<dbReference type="GO" id="GO:0005737">
    <property type="term" value="C:cytoplasm"/>
    <property type="evidence" value="ECO:0007669"/>
    <property type="project" value="UniProtKB-SubCell"/>
</dbReference>
<dbReference type="Proteomes" id="UP001153678">
    <property type="component" value="Unassembled WGS sequence"/>
</dbReference>
<evidence type="ECO:0000256" key="3">
    <source>
        <dbReference type="ARBA" id="ARBA00022723"/>
    </source>
</evidence>
<dbReference type="EMBL" id="CAMKVN010002408">
    <property type="protein sequence ID" value="CAI2180938.1"/>
    <property type="molecule type" value="Genomic_DNA"/>
</dbReference>
<dbReference type="CDD" id="cd18808">
    <property type="entry name" value="SF1_C_Upf1"/>
    <property type="match status" value="1"/>
</dbReference>
<gene>
    <name evidence="10" type="ORF">FWILDA_LOCUS9833</name>
</gene>
<dbReference type="InterPro" id="IPR047187">
    <property type="entry name" value="SF1_C_Upf1"/>
</dbReference>
<feature type="compositionally biased region" description="Gly residues" evidence="8">
    <location>
        <begin position="20"/>
        <end position="40"/>
    </location>
</feature>
<sequence>MKNGQSSGFNRGNNGDRSGSRGGNGHNTRGTGGGGRGSRGNSGYRRDGREYADRRRGETSGDSNDNTSRTPALRIMEIKEAQQDMNMTNFRSSELTYNGSDRLVFITNGEPIKNVWRKFLKKVSPFGQDDVRLFVSSALVATNGYDAEEFVTELASTNGGLKRLRDIINYPSMSCDAGLERDVLSFQYVILPLLGLLTRTAITESILEKYVHAIYTIVYNNLDPFFYQNVMKMMETLVQRNSVVDNQVSVETLLEHEQHSFIPSSLGIFFLIIVRLLAELLNRFREASINKTMHNIVYDLQRLKTTYQHSIQREPSSTISTDPLINNLETKNYFFMVLDKEMKNLSKLLNNGRNSLMGEQCPDKDELHLMHYNELARKAAAERSYDPPGKLSKDGQRHDNDFEDISNISIIPTKEEILCNRTPFLPYSLPDAPHFLPDGAAKLFDTQFRLLREDMLNPIRNGISSFINALSQDWNSSKELRKILKEGGRFKYNNGTNEKGHLQVYTHLQFANITCDRRKGFSCTLRFTPPKIRNAKNEKDRKIFWEKSKRLLTGSLITLLLPNSQSDENSTSATSSDMYSIYFGVVILRDEKILAKYAKYADIDIHFIDPSIYPIAFMVETTGVYFEAYNYVLKTLQSTNPSALPFEKYLAPSPDNLVDMKGKNKEGSNNIKVEPPLYTRAPGFEFDLSVLCTNDDQISNLKLNVADSSSHDEVTKNLTRHSKLDETQAKALVSSLTREIALIEGPPGTGKTVVGVEIMKVLLAEENRKAKIGPILTICFTNHALDQFLEHLLDEKITNIVRLGSRTKSEKIKGFSLEEVCKNHIRNGKQSYFISKLHRSLEEIEQEATEVRNILHKRWLKWADVQEYLMTEEKMFYSKFHRGRDDDLPNWVLETNGEFRLVRNKRNKRNMTKFEKWISGDDLEVIKKRKEILSKPQRKKKKRNNHNRYGALRESEESEENTTDVDGLQTDYETIQWIKSYKEPKTNRPLNVLLNNYSIWNMSRTERKRLHDHWRTKIHQEFIVNLSNLQRRHDEKRKEMCDIYDEGSRRALLSSDVIGMTTNGAAKFQNLIRSIGPRIIICEEAGEVLEAHILSALTPSTQHIILIGDPNQLRPKLATYSLSMDSLLGKNYQLDKSLFERLIRGDKAVKLEKAQLLTQRRMRKEEISDLIRYTLYRNGENTAVYRNLIDGENTAKYPNIRGAQHNVYFIDHRRPEDDSGDEFAMQSHANTYEVQMVVEMVKYFVRNGYNKPDDIAVLTPYLGQMIKIRDALAESFVVTLRTVDNFQGEEANIVIVSLVRNYSESGNDSIGFLKSPNRSNVLLSRARQGMFLIGNSELMASKSDMWARVIEILRKRNQVGDGMPIVCNQHSNFKQIVEPEQFAQYSPDGGCNEPCYSLLSCGHACAYKCHSDDPEHIGINCQKLCSKLHLECNHPCQNLCFEDCGRCKFSIGDITLPDCGHVLKNAKFHCEHSEVVHCFESTDNVKCSKKCGKILECGHACLNECFRCQKLSTPQDKPEDEEQTENITPIERTKHGKCKQICKRLLFCGHTCGRPCHDGNMCSPCNNKCTVLCKHTSCTVKCLEPCVVCAEKCSWECEHQGKCELSCGAPCYRLPCDEKCNKKLECGHKCVGVCGEICPSKDFCAICAPEKIKNQVPDLIENTTFCEVDWDKERMIVLSCGHTYTMTTMDNYMEMENYYEVSKEEWASVKNLPTSPSNIKTCPECRAPIKNIRRYGRIINKCTLDIQNKKFLIKYDRQLKEITQEIISIEEKMKYNRDQLKFDLNSLPEVDVRPREVVLKEYCVISDELPDITPFQYFENVKKYHGFEENSEKVWTTHVGKLLKYYKKLTFILCATQRPPHKKAFEAAVSSLYRTKLAKKDAEKDLTVELSNLKIQDPPNTETLILQDAFSQIGISIPQVDHRIYLDTLFEMINIQKIQFHEVLFIIQEISKVSINTTIENSVNIKDVWKKFAERLQTSIRNHLITFKGVAESTHYGRHLLLINVEILEFDLKMLMYQLRYPPNESGVVNKVLRTKIIENCVRIKESIAYIFKSDGYNNAEETLKSGIHVRLENLSKNCDEVVICAENLSKTLSIEEKLDVHRAMKTEFQSSGMDVNYECGRAMETSRCPDCNAEIGGASHNLIDGNRVNEEFNYM</sequence>
<dbReference type="Pfam" id="PF20173">
    <property type="entry name" value="ZnF_RZ-type"/>
    <property type="match status" value="1"/>
</dbReference>
<comment type="caution">
    <text evidence="10">The sequence shown here is derived from an EMBL/GenBank/DDBJ whole genome shotgun (WGS) entry which is preliminary data.</text>
</comment>
<evidence type="ECO:0000256" key="4">
    <source>
        <dbReference type="ARBA" id="ARBA00022737"/>
    </source>
</evidence>
<keyword evidence="4" id="KW-0677">Repeat</keyword>
<evidence type="ECO:0000256" key="1">
    <source>
        <dbReference type="ARBA" id="ARBA00004496"/>
    </source>
</evidence>
<organism evidence="10 11">
    <name type="scientific">Funneliformis geosporum</name>
    <dbReference type="NCBI Taxonomy" id="1117311"/>
    <lineage>
        <taxon>Eukaryota</taxon>
        <taxon>Fungi</taxon>
        <taxon>Fungi incertae sedis</taxon>
        <taxon>Mucoromycota</taxon>
        <taxon>Glomeromycotina</taxon>
        <taxon>Glomeromycetes</taxon>
        <taxon>Glomerales</taxon>
        <taxon>Glomeraceae</taxon>
        <taxon>Funneliformis</taxon>
    </lineage>
</organism>
<feature type="region of interest" description="Disordered" evidence="8">
    <location>
        <begin position="1"/>
        <end position="72"/>
    </location>
</feature>